<evidence type="ECO:0000256" key="1">
    <source>
        <dbReference type="ARBA" id="ARBA00004167"/>
    </source>
</evidence>
<organism evidence="6 7">
    <name type="scientific">Hydrogenophaga luteola</name>
    <dbReference type="NCBI Taxonomy" id="1591122"/>
    <lineage>
        <taxon>Bacteria</taxon>
        <taxon>Pseudomonadati</taxon>
        <taxon>Pseudomonadota</taxon>
        <taxon>Betaproteobacteria</taxon>
        <taxon>Burkholderiales</taxon>
        <taxon>Comamonadaceae</taxon>
        <taxon>Hydrogenophaga</taxon>
    </lineage>
</organism>
<keyword evidence="4" id="KW-0472">Membrane</keyword>
<evidence type="ECO:0000256" key="3">
    <source>
        <dbReference type="ARBA" id="ARBA00022989"/>
    </source>
</evidence>
<evidence type="ECO:0000313" key="6">
    <source>
        <dbReference type="EMBL" id="MFC3683118.1"/>
    </source>
</evidence>
<accession>A0ABV7VZZ1</accession>
<evidence type="ECO:0000313" key="7">
    <source>
        <dbReference type="Proteomes" id="UP001595729"/>
    </source>
</evidence>
<dbReference type="Gene3D" id="3.30.1150.10">
    <property type="match status" value="1"/>
</dbReference>
<protein>
    <submittedName>
        <fullName evidence="6">Energy transducer TonB</fullName>
    </submittedName>
</protein>
<name>A0ABV7VZZ1_9BURK</name>
<dbReference type="Proteomes" id="UP001595729">
    <property type="component" value="Unassembled WGS sequence"/>
</dbReference>
<feature type="domain" description="TonB C-terminal" evidence="5">
    <location>
        <begin position="1"/>
        <end position="84"/>
    </location>
</feature>
<dbReference type="InterPro" id="IPR037682">
    <property type="entry name" value="TonB_C"/>
</dbReference>
<dbReference type="EMBL" id="JBHRXX010000002">
    <property type="protein sequence ID" value="MFC3683118.1"/>
    <property type="molecule type" value="Genomic_DNA"/>
</dbReference>
<comment type="subcellular location">
    <subcellularLocation>
        <location evidence="1">Membrane</location>
        <topology evidence="1">Single-pass membrane protein</topology>
    </subcellularLocation>
</comment>
<reference evidence="7" key="1">
    <citation type="journal article" date="2019" name="Int. J. Syst. Evol. Microbiol.">
        <title>The Global Catalogue of Microorganisms (GCM) 10K type strain sequencing project: providing services to taxonomists for standard genome sequencing and annotation.</title>
        <authorList>
            <consortium name="The Broad Institute Genomics Platform"/>
            <consortium name="The Broad Institute Genome Sequencing Center for Infectious Disease"/>
            <person name="Wu L."/>
            <person name="Ma J."/>
        </authorList>
    </citation>
    <scope>NUCLEOTIDE SEQUENCE [LARGE SCALE GENOMIC DNA]</scope>
    <source>
        <strain evidence="7">KCTC 42501</strain>
    </source>
</reference>
<evidence type="ECO:0000259" key="5">
    <source>
        <dbReference type="PROSITE" id="PS52015"/>
    </source>
</evidence>
<keyword evidence="7" id="KW-1185">Reference proteome</keyword>
<dbReference type="NCBIfam" id="TIGR01352">
    <property type="entry name" value="tonB_Cterm"/>
    <property type="match status" value="1"/>
</dbReference>
<dbReference type="Pfam" id="PF03544">
    <property type="entry name" value="TonB_C"/>
    <property type="match status" value="1"/>
</dbReference>
<dbReference type="SUPFAM" id="SSF74653">
    <property type="entry name" value="TolA/TonB C-terminal domain"/>
    <property type="match status" value="1"/>
</dbReference>
<comment type="caution">
    <text evidence="6">The sequence shown here is derived from an EMBL/GenBank/DDBJ whole genome shotgun (WGS) entry which is preliminary data.</text>
</comment>
<dbReference type="PROSITE" id="PS52015">
    <property type="entry name" value="TONB_CTD"/>
    <property type="match status" value="1"/>
</dbReference>
<dbReference type="InterPro" id="IPR006260">
    <property type="entry name" value="TonB/TolA_C"/>
</dbReference>
<evidence type="ECO:0000256" key="4">
    <source>
        <dbReference type="ARBA" id="ARBA00023136"/>
    </source>
</evidence>
<keyword evidence="2" id="KW-0812">Transmembrane</keyword>
<proteinExistence type="predicted"/>
<keyword evidence="3" id="KW-1133">Transmembrane helix</keyword>
<sequence>MKAITVVAPDYPKWISKVHSGSVLIRFTINPQGLVTGVTPRPDDNPELVRLMTEALETWRFEPPLRDGKPTSVRMNLPFRFAVQ</sequence>
<evidence type="ECO:0000256" key="2">
    <source>
        <dbReference type="ARBA" id="ARBA00022692"/>
    </source>
</evidence>
<gene>
    <name evidence="6" type="ORF">ACFOPI_05900</name>
</gene>